<sequence>MATFHKRAPTKSENRFKGFEENIENVEFSSRKLKELSFQYKYSLENMFVGAVQTCREKGLLPLAHERRWHGGDNDDDYDSDGGCRSEGQGRGQLVGLRVAAKLGSSGSCMFEGFLQQSLVF</sequence>
<evidence type="ECO:0000313" key="2">
    <source>
        <dbReference type="EMBL" id="EXC19768.1"/>
    </source>
</evidence>
<organism evidence="2 3">
    <name type="scientific">Morus notabilis</name>
    <dbReference type="NCBI Taxonomy" id="981085"/>
    <lineage>
        <taxon>Eukaryota</taxon>
        <taxon>Viridiplantae</taxon>
        <taxon>Streptophyta</taxon>
        <taxon>Embryophyta</taxon>
        <taxon>Tracheophyta</taxon>
        <taxon>Spermatophyta</taxon>
        <taxon>Magnoliopsida</taxon>
        <taxon>eudicotyledons</taxon>
        <taxon>Gunneridae</taxon>
        <taxon>Pentapetalae</taxon>
        <taxon>rosids</taxon>
        <taxon>fabids</taxon>
        <taxon>Rosales</taxon>
        <taxon>Moraceae</taxon>
        <taxon>Moreae</taxon>
        <taxon>Morus</taxon>
    </lineage>
</organism>
<dbReference type="eggNOG" id="KOG1502">
    <property type="taxonomic scope" value="Eukaryota"/>
</dbReference>
<evidence type="ECO:0000313" key="3">
    <source>
        <dbReference type="Proteomes" id="UP000030645"/>
    </source>
</evidence>
<protein>
    <submittedName>
        <fullName evidence="2">Uncharacterized protein</fullName>
    </submittedName>
</protein>
<dbReference type="EMBL" id="KE345892">
    <property type="protein sequence ID" value="EXC19768.1"/>
    <property type="molecule type" value="Genomic_DNA"/>
</dbReference>
<dbReference type="Gene3D" id="3.40.50.720">
    <property type="entry name" value="NAD(P)-binding Rossmann-like Domain"/>
    <property type="match status" value="1"/>
</dbReference>
<accession>W9S036</accession>
<proteinExistence type="predicted"/>
<feature type="region of interest" description="Disordered" evidence="1">
    <location>
        <begin position="67"/>
        <end position="90"/>
    </location>
</feature>
<dbReference type="AlphaFoldDB" id="W9S036"/>
<dbReference type="Proteomes" id="UP000030645">
    <property type="component" value="Unassembled WGS sequence"/>
</dbReference>
<name>W9S036_9ROSA</name>
<reference evidence="3" key="1">
    <citation type="submission" date="2013-01" db="EMBL/GenBank/DDBJ databases">
        <title>Draft Genome Sequence of a Mulberry Tree, Morus notabilis C.K. Schneid.</title>
        <authorList>
            <person name="He N."/>
            <person name="Zhao S."/>
        </authorList>
    </citation>
    <scope>NUCLEOTIDE SEQUENCE</scope>
</reference>
<dbReference type="STRING" id="981085.W9S036"/>
<evidence type="ECO:0000256" key="1">
    <source>
        <dbReference type="SAM" id="MobiDB-lite"/>
    </source>
</evidence>
<gene>
    <name evidence="2" type="ORF">L484_006343</name>
</gene>
<keyword evidence="3" id="KW-1185">Reference proteome</keyword>